<comment type="caution">
    <text evidence="1">The sequence shown here is derived from an EMBL/GenBank/DDBJ whole genome shotgun (WGS) entry which is preliminary data.</text>
</comment>
<organism evidence="1 2">
    <name type="scientific">Cystoisospora suis</name>
    <dbReference type="NCBI Taxonomy" id="483139"/>
    <lineage>
        <taxon>Eukaryota</taxon>
        <taxon>Sar</taxon>
        <taxon>Alveolata</taxon>
        <taxon>Apicomplexa</taxon>
        <taxon>Conoidasida</taxon>
        <taxon>Coccidia</taxon>
        <taxon>Eucoccidiorida</taxon>
        <taxon>Eimeriorina</taxon>
        <taxon>Sarcocystidae</taxon>
        <taxon>Cystoisospora</taxon>
    </lineage>
</organism>
<reference evidence="1 2" key="1">
    <citation type="journal article" date="2017" name="Int. J. Parasitol.">
        <title>The genome of the protozoan parasite Cystoisospora suis and a reverse vaccinology approach to identify vaccine candidates.</title>
        <authorList>
            <person name="Palmieri N."/>
            <person name="Shrestha A."/>
            <person name="Ruttkowski B."/>
            <person name="Beck T."/>
            <person name="Vogl C."/>
            <person name="Tomley F."/>
            <person name="Blake D.P."/>
            <person name="Joachim A."/>
        </authorList>
    </citation>
    <scope>NUCLEOTIDE SEQUENCE [LARGE SCALE GENOMIC DNA]</scope>
    <source>
        <strain evidence="1 2">Wien I</strain>
    </source>
</reference>
<evidence type="ECO:0000313" key="1">
    <source>
        <dbReference type="EMBL" id="PHJ19562.1"/>
    </source>
</evidence>
<dbReference type="AlphaFoldDB" id="A0A2C6KTF8"/>
<protein>
    <submittedName>
        <fullName evidence="1">Uncharacterized protein</fullName>
    </submittedName>
</protein>
<dbReference type="Proteomes" id="UP000221165">
    <property type="component" value="Unassembled WGS sequence"/>
</dbReference>
<feature type="non-terminal residue" evidence="1">
    <location>
        <position position="1"/>
    </location>
</feature>
<dbReference type="EMBL" id="MIGC01003364">
    <property type="protein sequence ID" value="PHJ19562.1"/>
    <property type="molecule type" value="Genomic_DNA"/>
</dbReference>
<keyword evidence="2" id="KW-1185">Reference proteome</keyword>
<accession>A0A2C6KTF8</accession>
<proteinExistence type="predicted"/>
<dbReference type="VEuPathDB" id="ToxoDB:CSUI_006604"/>
<name>A0A2C6KTF8_9APIC</name>
<evidence type="ECO:0000313" key="2">
    <source>
        <dbReference type="Proteomes" id="UP000221165"/>
    </source>
</evidence>
<gene>
    <name evidence="1" type="ORF">CSUI_006604</name>
</gene>
<sequence length="20" mass="2476">SFFLGDRFISFRMRHRNASM</sequence>